<dbReference type="InterPro" id="IPR043168">
    <property type="entry name" value="DegV_C"/>
</dbReference>
<evidence type="ECO:0000313" key="4">
    <source>
        <dbReference type="Proteomes" id="UP000321662"/>
    </source>
</evidence>
<organism evidence="3 4">
    <name type="scientific">Alkalibacterium kapii</name>
    <dbReference type="NCBI Taxonomy" id="426704"/>
    <lineage>
        <taxon>Bacteria</taxon>
        <taxon>Bacillati</taxon>
        <taxon>Bacillota</taxon>
        <taxon>Bacilli</taxon>
        <taxon>Lactobacillales</taxon>
        <taxon>Carnobacteriaceae</taxon>
        <taxon>Alkalibacterium</taxon>
    </lineage>
</organism>
<comment type="function">
    <text evidence="1">May bind long-chain fatty acids, such as palmitate, and may play a role in lipid transport or fatty acid metabolism.</text>
</comment>
<dbReference type="Pfam" id="PF02645">
    <property type="entry name" value="DegV"/>
    <property type="match status" value="1"/>
</dbReference>
<dbReference type="RefSeq" id="WP_146923541.1">
    <property type="nucleotide sequence ID" value="NZ_BJUY01000004.1"/>
</dbReference>
<evidence type="ECO:0000256" key="1">
    <source>
        <dbReference type="ARBA" id="ARBA00003238"/>
    </source>
</evidence>
<gene>
    <name evidence="3" type="ORF">AKA01nite_05380</name>
</gene>
<dbReference type="InterPro" id="IPR003797">
    <property type="entry name" value="DegV"/>
</dbReference>
<dbReference type="Gene3D" id="3.30.1180.10">
    <property type="match status" value="1"/>
</dbReference>
<dbReference type="GO" id="GO:0008289">
    <property type="term" value="F:lipid binding"/>
    <property type="evidence" value="ECO:0007669"/>
    <property type="project" value="UniProtKB-KW"/>
</dbReference>
<dbReference type="NCBIfam" id="TIGR00762">
    <property type="entry name" value="DegV"/>
    <property type="match status" value="1"/>
</dbReference>
<dbReference type="AlphaFoldDB" id="A0A511AS40"/>
<evidence type="ECO:0008006" key="5">
    <source>
        <dbReference type="Google" id="ProtNLM"/>
    </source>
</evidence>
<dbReference type="Proteomes" id="UP000321662">
    <property type="component" value="Unassembled WGS sequence"/>
</dbReference>
<sequence length="287" mass="31739">MNENKIAVLTDSGSDVPQEIKEKYDVKVIPLKIIFSDGEYIDKETITAQEVYDRMKKEIPKTSLPDGELIKKMFDEIKAEGYEKVIAVTISSGLSGTNNMVRVVAEQYEDLDIFVLDTKNIGIGSGFSVVEAAKQANSGVEWEAIKNNLKKGVDKAKVFFHVPTLEYLQKGGRIGLVQSVVGSLMNLKPIITCNDEGIYHTVAKVRGKSKSVRKTIELVQEFAENSKKYNLAIAYGGESAREESEGIKEVMKKKLPDFERFFFDQVSPALGVHTGPGLIGIGIQILD</sequence>
<name>A0A511AS40_9LACT</name>
<dbReference type="PANTHER" id="PTHR33434">
    <property type="entry name" value="DEGV DOMAIN-CONTAINING PROTEIN DR_1986-RELATED"/>
    <property type="match status" value="1"/>
</dbReference>
<dbReference type="PROSITE" id="PS51482">
    <property type="entry name" value="DEGV"/>
    <property type="match status" value="1"/>
</dbReference>
<evidence type="ECO:0000313" key="3">
    <source>
        <dbReference type="EMBL" id="GEK90916.1"/>
    </source>
</evidence>
<proteinExistence type="predicted"/>
<keyword evidence="2" id="KW-0446">Lipid-binding</keyword>
<dbReference type="EMBL" id="BJUY01000004">
    <property type="protein sequence ID" value="GEK90916.1"/>
    <property type="molecule type" value="Genomic_DNA"/>
</dbReference>
<reference evidence="3 4" key="1">
    <citation type="submission" date="2019-07" db="EMBL/GenBank/DDBJ databases">
        <title>Whole genome shotgun sequence of Alkalibacterium kapii NBRC 103247.</title>
        <authorList>
            <person name="Hosoyama A."/>
            <person name="Uohara A."/>
            <person name="Ohji S."/>
            <person name="Ichikawa N."/>
        </authorList>
    </citation>
    <scope>NUCLEOTIDE SEQUENCE [LARGE SCALE GENOMIC DNA]</scope>
    <source>
        <strain evidence="3 4">NBRC 103247</strain>
    </source>
</reference>
<dbReference type="SUPFAM" id="SSF82549">
    <property type="entry name" value="DAK1/DegV-like"/>
    <property type="match status" value="1"/>
</dbReference>
<dbReference type="OrthoDB" id="5429275at2"/>
<dbReference type="Gene3D" id="3.40.50.10170">
    <property type="match status" value="1"/>
</dbReference>
<keyword evidence="4" id="KW-1185">Reference proteome</keyword>
<evidence type="ECO:0000256" key="2">
    <source>
        <dbReference type="ARBA" id="ARBA00023121"/>
    </source>
</evidence>
<protein>
    <recommendedName>
        <fullName evidence="5">DegV family protein</fullName>
    </recommendedName>
</protein>
<dbReference type="InterPro" id="IPR050270">
    <property type="entry name" value="DegV_domain_contain"/>
</dbReference>
<accession>A0A511AS40</accession>
<comment type="caution">
    <text evidence="3">The sequence shown here is derived from an EMBL/GenBank/DDBJ whole genome shotgun (WGS) entry which is preliminary data.</text>
</comment>
<dbReference type="PANTHER" id="PTHR33434:SF3">
    <property type="entry name" value="DEGV DOMAIN-CONTAINING PROTEIN YITS"/>
    <property type="match status" value="1"/>
</dbReference>